<evidence type="ECO:0000313" key="3">
    <source>
        <dbReference type="Proteomes" id="UP001519310"/>
    </source>
</evidence>
<feature type="transmembrane region" description="Helical" evidence="1">
    <location>
        <begin position="12"/>
        <end position="33"/>
    </location>
</feature>
<evidence type="ECO:0000313" key="2">
    <source>
        <dbReference type="EMBL" id="MBP2038578.1"/>
    </source>
</evidence>
<dbReference type="EMBL" id="JAGGLQ010000008">
    <property type="protein sequence ID" value="MBP2038578.1"/>
    <property type="molecule type" value="Genomic_DNA"/>
</dbReference>
<accession>A0ABS4L8Y1</accession>
<keyword evidence="1" id="KW-0812">Transmembrane</keyword>
<organism evidence="2 3">
    <name type="scientific">Streptomyces avidinii</name>
    <dbReference type="NCBI Taxonomy" id="1895"/>
    <lineage>
        <taxon>Bacteria</taxon>
        <taxon>Bacillati</taxon>
        <taxon>Actinomycetota</taxon>
        <taxon>Actinomycetes</taxon>
        <taxon>Kitasatosporales</taxon>
        <taxon>Streptomycetaceae</taxon>
        <taxon>Streptomyces</taxon>
    </lineage>
</organism>
<keyword evidence="1" id="KW-0472">Membrane</keyword>
<dbReference type="RefSeq" id="WP_189972773.1">
    <property type="nucleotide sequence ID" value="NZ_BMVL01000013.1"/>
</dbReference>
<keyword evidence="3" id="KW-1185">Reference proteome</keyword>
<gene>
    <name evidence="2" type="ORF">J2Z77_004389</name>
</gene>
<evidence type="ECO:0000256" key="1">
    <source>
        <dbReference type="SAM" id="Phobius"/>
    </source>
</evidence>
<protein>
    <submittedName>
        <fullName evidence="2">Uncharacterized protein</fullName>
    </submittedName>
</protein>
<sequence length="63" mass="6419">MTKSRIQMKARGEGLMWAAAAACLLAAVVAPLFGDSLTAIVIPCAGAMSIVGGIAWLRSNQAS</sequence>
<reference evidence="2 3" key="1">
    <citation type="submission" date="2021-03" db="EMBL/GenBank/DDBJ databases">
        <title>Genomic Encyclopedia of Type Strains, Phase IV (KMG-IV): sequencing the most valuable type-strain genomes for metagenomic binning, comparative biology and taxonomic classification.</title>
        <authorList>
            <person name="Goeker M."/>
        </authorList>
    </citation>
    <scope>NUCLEOTIDE SEQUENCE [LARGE SCALE GENOMIC DNA]</scope>
    <source>
        <strain evidence="2 3">DSM 40526</strain>
    </source>
</reference>
<dbReference type="Proteomes" id="UP001519310">
    <property type="component" value="Unassembled WGS sequence"/>
</dbReference>
<name>A0ABS4L8Y1_STRAV</name>
<proteinExistence type="predicted"/>
<comment type="caution">
    <text evidence="2">The sequence shown here is derived from an EMBL/GenBank/DDBJ whole genome shotgun (WGS) entry which is preliminary data.</text>
</comment>
<feature type="transmembrane region" description="Helical" evidence="1">
    <location>
        <begin position="39"/>
        <end position="57"/>
    </location>
</feature>
<keyword evidence="1" id="KW-1133">Transmembrane helix</keyword>